<organism evidence="4 5">
    <name type="scientific">Zalerion maritima</name>
    <dbReference type="NCBI Taxonomy" id="339359"/>
    <lineage>
        <taxon>Eukaryota</taxon>
        <taxon>Fungi</taxon>
        <taxon>Dikarya</taxon>
        <taxon>Ascomycota</taxon>
        <taxon>Pezizomycotina</taxon>
        <taxon>Sordariomycetes</taxon>
        <taxon>Lulworthiomycetidae</taxon>
        <taxon>Lulworthiales</taxon>
        <taxon>Lulworthiaceae</taxon>
        <taxon>Zalerion</taxon>
    </lineage>
</organism>
<gene>
    <name evidence="4" type="ORF">MKZ38_003359</name>
</gene>
<sequence length="313" mass="34123">MPFTLRSLLPLTREKASPQSQAYRPTPTEDPYASEDEDSSDAELATPKDPLNGSPSPRKSWHPPSSSTHHTNTLLRATLIVLYTIAIFVLGAWFWSLVAPPSGRPTPGSASGPILEDDRGIPYVRDTVFEASSRLNASMARMYAGAPGKGLDETWKRLLRCTSRFLPPSPLPLSSSLPSPFFMTTATTRKIWHPSARDFEIGGESNDAAAAADADSDADVVALHCLDTLRQAIQCQGDSSLVTFRWGQSQPIPLGNFSSAHTCVDWERLEEYNKARHVDVFQEGLVVHPVYGPAYAEEMKGKGKGLGVVEDEG</sequence>
<feature type="region of interest" description="Disordered" evidence="2">
    <location>
        <begin position="1"/>
        <end position="68"/>
    </location>
</feature>
<accession>A0AAD5WQQ6</accession>
<feature type="transmembrane region" description="Helical" evidence="3">
    <location>
        <begin position="74"/>
        <end position="95"/>
    </location>
</feature>
<dbReference type="AlphaFoldDB" id="A0AAD5WQQ6"/>
<comment type="caution">
    <text evidence="4">The sequence shown here is derived from an EMBL/GenBank/DDBJ whole genome shotgun (WGS) entry which is preliminary data.</text>
</comment>
<keyword evidence="5" id="KW-1185">Reference proteome</keyword>
<evidence type="ECO:0000313" key="5">
    <source>
        <dbReference type="Proteomes" id="UP001201980"/>
    </source>
</evidence>
<evidence type="ECO:0000256" key="2">
    <source>
        <dbReference type="SAM" id="MobiDB-lite"/>
    </source>
</evidence>
<reference evidence="4" key="1">
    <citation type="submission" date="2022-07" db="EMBL/GenBank/DDBJ databases">
        <title>Draft genome sequence of Zalerion maritima ATCC 34329, a (micro)plastics degrading marine fungus.</title>
        <authorList>
            <person name="Paco A."/>
            <person name="Goncalves M.F.M."/>
            <person name="Rocha-Santos T.A.P."/>
            <person name="Alves A."/>
        </authorList>
    </citation>
    <scope>NUCLEOTIDE SEQUENCE</scope>
    <source>
        <strain evidence="4">ATCC 34329</strain>
    </source>
</reference>
<dbReference type="Proteomes" id="UP001201980">
    <property type="component" value="Unassembled WGS sequence"/>
</dbReference>
<dbReference type="EMBL" id="JAKWBI020000204">
    <property type="protein sequence ID" value="KAJ2899216.1"/>
    <property type="molecule type" value="Genomic_DNA"/>
</dbReference>
<comment type="similarity">
    <text evidence="1">Belongs to the ustYa family.</text>
</comment>
<proteinExistence type="inferred from homology"/>
<feature type="compositionally biased region" description="Acidic residues" evidence="2">
    <location>
        <begin position="32"/>
        <end position="41"/>
    </location>
</feature>
<dbReference type="GO" id="GO:0043386">
    <property type="term" value="P:mycotoxin biosynthetic process"/>
    <property type="evidence" value="ECO:0007669"/>
    <property type="project" value="InterPro"/>
</dbReference>
<dbReference type="Pfam" id="PF11807">
    <property type="entry name" value="UstYa"/>
    <property type="match status" value="1"/>
</dbReference>
<evidence type="ECO:0000256" key="1">
    <source>
        <dbReference type="ARBA" id="ARBA00035112"/>
    </source>
</evidence>
<evidence type="ECO:0000313" key="4">
    <source>
        <dbReference type="EMBL" id="KAJ2899216.1"/>
    </source>
</evidence>
<dbReference type="PANTHER" id="PTHR33365">
    <property type="entry name" value="YALI0B05434P"/>
    <property type="match status" value="1"/>
</dbReference>
<keyword evidence="3" id="KW-1133">Transmembrane helix</keyword>
<name>A0AAD5WQQ6_9PEZI</name>
<dbReference type="InterPro" id="IPR021765">
    <property type="entry name" value="UstYa-like"/>
</dbReference>
<keyword evidence="3" id="KW-0812">Transmembrane</keyword>
<evidence type="ECO:0000256" key="3">
    <source>
        <dbReference type="SAM" id="Phobius"/>
    </source>
</evidence>
<keyword evidence="3" id="KW-0472">Membrane</keyword>
<dbReference type="PANTHER" id="PTHR33365:SF7">
    <property type="entry name" value="TAT PATHWAY SIGNAL SEQUENCE"/>
    <property type="match status" value="1"/>
</dbReference>
<protein>
    <submittedName>
        <fullName evidence="4">Uncharacterized protein</fullName>
    </submittedName>
</protein>